<feature type="region of interest" description="Disordered" evidence="7">
    <location>
        <begin position="95"/>
        <end position="145"/>
    </location>
</feature>
<dbReference type="AlphaFoldDB" id="A0A8J1T7U1"/>
<feature type="DNA-binding region" description="H-T-H motif" evidence="6">
    <location>
        <begin position="600"/>
        <end position="620"/>
    </location>
</feature>
<feature type="region of interest" description="Disordered" evidence="7">
    <location>
        <begin position="536"/>
        <end position="579"/>
    </location>
</feature>
<evidence type="ECO:0000256" key="1">
    <source>
        <dbReference type="ARBA" id="ARBA00004123"/>
    </source>
</evidence>
<evidence type="ECO:0000256" key="3">
    <source>
        <dbReference type="ARBA" id="ARBA00023125"/>
    </source>
</evidence>
<evidence type="ECO:0000256" key="4">
    <source>
        <dbReference type="ARBA" id="ARBA00023163"/>
    </source>
</evidence>
<dbReference type="GO" id="GO:0003677">
    <property type="term" value="F:DNA binding"/>
    <property type="evidence" value="ECO:0007669"/>
    <property type="project" value="UniProtKB-UniRule"/>
</dbReference>
<dbReference type="EMBL" id="CAIIXF020000005">
    <property type="protein sequence ID" value="CAH1783706.1"/>
    <property type="molecule type" value="Genomic_DNA"/>
</dbReference>
<dbReference type="PROSITE" id="PS50960">
    <property type="entry name" value="HTH_PSQ"/>
    <property type="match status" value="1"/>
</dbReference>
<evidence type="ECO:0000256" key="7">
    <source>
        <dbReference type="SAM" id="MobiDB-lite"/>
    </source>
</evidence>
<evidence type="ECO:0000313" key="8">
    <source>
        <dbReference type="EMBL" id="CAH1783706.1"/>
    </source>
</evidence>
<keyword evidence="2" id="KW-0805">Transcription regulation</keyword>
<name>A0A8J1T7U1_OWEFU</name>
<feature type="compositionally biased region" description="Low complexity" evidence="7">
    <location>
        <begin position="109"/>
        <end position="132"/>
    </location>
</feature>
<evidence type="ECO:0000256" key="2">
    <source>
        <dbReference type="ARBA" id="ARBA00023015"/>
    </source>
</evidence>
<accession>A0A8J1T7U1</accession>
<feature type="region of interest" description="Disordered" evidence="7">
    <location>
        <begin position="406"/>
        <end position="462"/>
    </location>
</feature>
<keyword evidence="3 6" id="KW-0238">DNA-binding</keyword>
<dbReference type="Pfam" id="PF05225">
    <property type="entry name" value="HTH_psq"/>
    <property type="match status" value="2"/>
</dbReference>
<dbReference type="OrthoDB" id="10028342at2759"/>
<dbReference type="InterPro" id="IPR007889">
    <property type="entry name" value="HTH_Psq"/>
</dbReference>
<comment type="subcellular location">
    <subcellularLocation>
        <location evidence="1 6">Nucleus</location>
    </subcellularLocation>
</comment>
<proteinExistence type="predicted"/>
<feature type="region of interest" description="Disordered" evidence="7">
    <location>
        <begin position="640"/>
        <end position="679"/>
    </location>
</feature>
<comment type="caution">
    <text evidence="8">The sequence shown here is derived from an EMBL/GenBank/DDBJ whole genome shotgun (WGS) entry which is preliminary data.</text>
</comment>
<evidence type="ECO:0000256" key="5">
    <source>
        <dbReference type="ARBA" id="ARBA00023242"/>
    </source>
</evidence>
<keyword evidence="5 6" id="KW-0539">Nucleus</keyword>
<feature type="compositionally biased region" description="Pro residues" evidence="7">
    <location>
        <begin position="424"/>
        <end position="433"/>
    </location>
</feature>
<dbReference type="PANTHER" id="PTHR21545">
    <property type="entry name" value="TRANSCRIPTION FACTOR MLR1/2"/>
    <property type="match status" value="1"/>
</dbReference>
<evidence type="ECO:0000313" key="9">
    <source>
        <dbReference type="Proteomes" id="UP000749559"/>
    </source>
</evidence>
<dbReference type="SUPFAM" id="SSF46689">
    <property type="entry name" value="Homeodomain-like"/>
    <property type="match status" value="2"/>
</dbReference>
<dbReference type="PANTHER" id="PTHR21545:SF13">
    <property type="entry name" value="ECDYSONE-INDUCED PROTEIN 93F, ISOFORM C"/>
    <property type="match status" value="1"/>
</dbReference>
<sequence length="740" mass="82253">MVDCGNSRCAQERRLFKKELLSWSKKVPLMCGLEQVAEELVGADTMNKLLEPFNNRESREHSEHTDWEPCDTCYFCQSRTKMLFEALQQSYKQQAEEQQKEQQHKEQQVKQLQEQQQKLLEQHQEQQQTEQQPTEDDECNSEGATVTEEPGMKYLAQLLPFSYPLPLAFLPPNIENNMAELHSPPSDAPLDLSASSRHNTKVELDDQNRPPSMELKVPQVKKSGKRKDGSVKRNYTQEELSAALDDIRSGKLGTRRAAVLYGIPRSTLRNKICKISTEKQELGEPKLSMADLVQNGDFSLAEDSRSTGEAEEEAWEQKLEKLRKKHNISLGNERDFAGAFNPYVLNPLLDPNQPYGLTDAYSHELKLPLLPDLVRRLAEQRMELERAQNMSLMPVMPMALSLLSKPMEPDSSEIKEASDYSTRPSPPSPPSPASPTSTSTPLKIPSFKPSRSIAETSVTPTRDLEKITQSSITTGKIGDTLKDIIAKTIAEKVRSKTQVDDMYPTVPFPNYTFPSGLENGHNLSSAFQHNEPVVAPPPPVKRQRTRPATVANSLAKKDEKPVDGSKPVKKTRPKRGQYRKYNSQLLLEAVRAVQRGEMSVHRAGSYFGVPHSTLEYKVKERHLLRQKKVAEQKAAAEAAALAASENQNRSGTGSDDVSADDLSTSPAPGAAPIQNGTLPTEADYGAAGFALNTSASELLKKLQQKVQAKAMAGIENGMEETASQPERMETTSSGDVVVVQ</sequence>
<dbReference type="InterPro" id="IPR009057">
    <property type="entry name" value="Homeodomain-like_sf"/>
</dbReference>
<keyword evidence="9" id="KW-1185">Reference proteome</keyword>
<gene>
    <name evidence="8" type="ORF">OFUS_LOCUS10022</name>
</gene>
<dbReference type="GO" id="GO:0005634">
    <property type="term" value="C:nucleus"/>
    <property type="evidence" value="ECO:0007669"/>
    <property type="project" value="UniProtKB-SubCell"/>
</dbReference>
<dbReference type="FunFam" id="1.10.10.60:FF:000019">
    <property type="entry name" value="Ligand-dependent corepressor isoform 1"/>
    <property type="match status" value="1"/>
</dbReference>
<reference evidence="8" key="1">
    <citation type="submission" date="2022-03" db="EMBL/GenBank/DDBJ databases">
        <authorList>
            <person name="Martin C."/>
        </authorList>
    </citation>
    <scope>NUCLEOTIDE SEQUENCE</scope>
</reference>
<organism evidence="8 9">
    <name type="scientific">Owenia fusiformis</name>
    <name type="common">Polychaete worm</name>
    <dbReference type="NCBI Taxonomy" id="6347"/>
    <lineage>
        <taxon>Eukaryota</taxon>
        <taxon>Metazoa</taxon>
        <taxon>Spiralia</taxon>
        <taxon>Lophotrochozoa</taxon>
        <taxon>Annelida</taxon>
        <taxon>Polychaeta</taxon>
        <taxon>Sedentaria</taxon>
        <taxon>Canalipalpata</taxon>
        <taxon>Sabellida</taxon>
        <taxon>Oweniida</taxon>
        <taxon>Oweniidae</taxon>
        <taxon>Owenia</taxon>
    </lineage>
</organism>
<feature type="region of interest" description="Disordered" evidence="7">
    <location>
        <begin position="718"/>
        <end position="740"/>
    </location>
</feature>
<dbReference type="Proteomes" id="UP000749559">
    <property type="component" value="Unassembled WGS sequence"/>
</dbReference>
<keyword evidence="4" id="KW-0804">Transcription</keyword>
<protein>
    <submittedName>
        <fullName evidence="8">Uncharacterized protein</fullName>
    </submittedName>
</protein>
<dbReference type="GO" id="GO:0006357">
    <property type="term" value="P:regulation of transcription by RNA polymerase II"/>
    <property type="evidence" value="ECO:0007669"/>
    <property type="project" value="TreeGrafter"/>
</dbReference>
<feature type="compositionally biased region" description="Polar residues" evidence="7">
    <location>
        <begin position="648"/>
        <end position="666"/>
    </location>
</feature>
<feature type="compositionally biased region" description="Basic and acidic residues" evidence="7">
    <location>
        <begin position="95"/>
        <end position="108"/>
    </location>
</feature>
<evidence type="ECO:0000256" key="6">
    <source>
        <dbReference type="PROSITE-ProRule" id="PRU00320"/>
    </source>
</evidence>
<feature type="compositionally biased region" description="Basic residues" evidence="7">
    <location>
        <begin position="567"/>
        <end position="578"/>
    </location>
</feature>
<feature type="region of interest" description="Disordered" evidence="7">
    <location>
        <begin position="200"/>
        <end position="234"/>
    </location>
</feature>
<dbReference type="Gene3D" id="1.10.10.60">
    <property type="entry name" value="Homeodomain-like"/>
    <property type="match status" value="2"/>
</dbReference>